<evidence type="ECO:0000256" key="4">
    <source>
        <dbReference type="ARBA" id="ARBA00023029"/>
    </source>
</evidence>
<name>A0AAN9P6C2_CLITE</name>
<dbReference type="GO" id="GO:0000819">
    <property type="term" value="P:sister chromatid segregation"/>
    <property type="evidence" value="ECO:0007669"/>
    <property type="project" value="TreeGrafter"/>
</dbReference>
<protein>
    <recommendedName>
        <fullName evidence="3">DNA topoisomerase (ATP-hydrolyzing)</fullName>
        <ecNumber evidence="3">5.6.2.2</ecNumber>
    </recommendedName>
</protein>
<dbReference type="GO" id="GO:0000712">
    <property type="term" value="P:resolution of meiotic recombination intermediates"/>
    <property type="evidence" value="ECO:0007669"/>
    <property type="project" value="TreeGrafter"/>
</dbReference>
<sequence length="90" mass="10309">MHTPSLCLLSHHGTPIEASLQSSSAANVAAGGIRTIEEMYQKKTQLEYILLRPDTYLGSIEKHTQTLWVYENEEMVHRSVPYVWPLQNLR</sequence>
<accession>A0AAN9P6C2</accession>
<dbReference type="GO" id="GO:0005634">
    <property type="term" value="C:nucleus"/>
    <property type="evidence" value="ECO:0007669"/>
    <property type="project" value="TreeGrafter"/>
</dbReference>
<dbReference type="GO" id="GO:0003677">
    <property type="term" value="F:DNA binding"/>
    <property type="evidence" value="ECO:0007669"/>
    <property type="project" value="UniProtKB-KW"/>
</dbReference>
<comment type="cofactor">
    <cofactor evidence="2">
        <name>Mg(2+)</name>
        <dbReference type="ChEBI" id="CHEBI:18420"/>
    </cofactor>
</comment>
<dbReference type="EMBL" id="JAYKXN010000005">
    <property type="protein sequence ID" value="KAK7286955.1"/>
    <property type="molecule type" value="Genomic_DNA"/>
</dbReference>
<comment type="catalytic activity">
    <reaction evidence="1">
        <text>ATP-dependent breakage, passage and rejoining of double-stranded DNA.</text>
        <dbReference type="EC" id="5.6.2.2"/>
    </reaction>
</comment>
<dbReference type="PANTHER" id="PTHR10169">
    <property type="entry name" value="DNA TOPOISOMERASE/GYRASE"/>
    <property type="match status" value="1"/>
</dbReference>
<evidence type="ECO:0000313" key="8">
    <source>
        <dbReference type="Proteomes" id="UP001359559"/>
    </source>
</evidence>
<comment type="caution">
    <text evidence="7">The sequence shown here is derived from an EMBL/GenBank/DDBJ whole genome shotgun (WGS) entry which is preliminary data.</text>
</comment>
<organism evidence="7 8">
    <name type="scientific">Clitoria ternatea</name>
    <name type="common">Butterfly pea</name>
    <dbReference type="NCBI Taxonomy" id="43366"/>
    <lineage>
        <taxon>Eukaryota</taxon>
        <taxon>Viridiplantae</taxon>
        <taxon>Streptophyta</taxon>
        <taxon>Embryophyta</taxon>
        <taxon>Tracheophyta</taxon>
        <taxon>Spermatophyta</taxon>
        <taxon>Magnoliopsida</taxon>
        <taxon>eudicotyledons</taxon>
        <taxon>Gunneridae</taxon>
        <taxon>Pentapetalae</taxon>
        <taxon>rosids</taxon>
        <taxon>fabids</taxon>
        <taxon>Fabales</taxon>
        <taxon>Fabaceae</taxon>
        <taxon>Papilionoideae</taxon>
        <taxon>50 kb inversion clade</taxon>
        <taxon>NPAAA clade</taxon>
        <taxon>indigoferoid/millettioid clade</taxon>
        <taxon>Phaseoleae</taxon>
        <taxon>Clitoria</taxon>
    </lineage>
</organism>
<reference evidence="7 8" key="1">
    <citation type="submission" date="2024-01" db="EMBL/GenBank/DDBJ databases">
        <title>The genomes of 5 underutilized Papilionoideae crops provide insights into root nodulation and disease resistance.</title>
        <authorList>
            <person name="Yuan L."/>
        </authorList>
    </citation>
    <scope>NUCLEOTIDE SEQUENCE [LARGE SCALE GENOMIC DNA]</scope>
    <source>
        <strain evidence="7">LY-2023</strain>
        <tissue evidence="7">Leaf</tissue>
    </source>
</reference>
<evidence type="ECO:0000313" key="7">
    <source>
        <dbReference type="EMBL" id="KAK7286955.1"/>
    </source>
</evidence>
<evidence type="ECO:0000256" key="3">
    <source>
        <dbReference type="ARBA" id="ARBA00012895"/>
    </source>
</evidence>
<keyword evidence="4" id="KW-0799">Topoisomerase</keyword>
<evidence type="ECO:0000256" key="6">
    <source>
        <dbReference type="ARBA" id="ARBA00023235"/>
    </source>
</evidence>
<proteinExistence type="predicted"/>
<dbReference type="InterPro" id="IPR050634">
    <property type="entry name" value="DNA_Topoisomerase_II"/>
</dbReference>
<dbReference type="Proteomes" id="UP001359559">
    <property type="component" value="Unassembled WGS sequence"/>
</dbReference>
<evidence type="ECO:0000256" key="5">
    <source>
        <dbReference type="ARBA" id="ARBA00023125"/>
    </source>
</evidence>
<evidence type="ECO:0000256" key="2">
    <source>
        <dbReference type="ARBA" id="ARBA00001946"/>
    </source>
</evidence>
<dbReference type="GO" id="GO:0003918">
    <property type="term" value="F:DNA topoisomerase type II (double strand cut, ATP-hydrolyzing) activity"/>
    <property type="evidence" value="ECO:0007669"/>
    <property type="project" value="UniProtKB-EC"/>
</dbReference>
<keyword evidence="5" id="KW-0238">DNA-binding</keyword>
<dbReference type="AlphaFoldDB" id="A0AAN9P6C2"/>
<dbReference type="Gene3D" id="3.30.565.10">
    <property type="entry name" value="Histidine kinase-like ATPase, C-terminal domain"/>
    <property type="match status" value="1"/>
</dbReference>
<keyword evidence="6" id="KW-0413">Isomerase</keyword>
<dbReference type="PANTHER" id="PTHR10169:SF38">
    <property type="entry name" value="DNA TOPOISOMERASE 2"/>
    <property type="match status" value="1"/>
</dbReference>
<dbReference type="EC" id="5.6.2.2" evidence="3"/>
<evidence type="ECO:0000256" key="1">
    <source>
        <dbReference type="ARBA" id="ARBA00000185"/>
    </source>
</evidence>
<keyword evidence="8" id="KW-1185">Reference proteome</keyword>
<dbReference type="InterPro" id="IPR036890">
    <property type="entry name" value="HATPase_C_sf"/>
</dbReference>
<gene>
    <name evidence="7" type="ORF">RJT34_22332</name>
</gene>